<protein>
    <submittedName>
        <fullName evidence="2">Uncharacterized protein</fullName>
    </submittedName>
</protein>
<keyword evidence="3" id="KW-1185">Reference proteome</keyword>
<name>A0A4Q2D0V5_9AGAR</name>
<feature type="compositionally biased region" description="Polar residues" evidence="1">
    <location>
        <begin position="170"/>
        <end position="200"/>
    </location>
</feature>
<feature type="compositionally biased region" description="Basic and acidic residues" evidence="1">
    <location>
        <begin position="90"/>
        <end position="102"/>
    </location>
</feature>
<feature type="compositionally biased region" description="Polar residues" evidence="1">
    <location>
        <begin position="135"/>
        <end position="155"/>
    </location>
</feature>
<feature type="compositionally biased region" description="Pro residues" evidence="1">
    <location>
        <begin position="202"/>
        <end position="214"/>
    </location>
</feature>
<dbReference type="Proteomes" id="UP000290288">
    <property type="component" value="Unassembled WGS sequence"/>
</dbReference>
<proteinExistence type="predicted"/>
<dbReference type="EMBL" id="SDEE01001219">
    <property type="protein sequence ID" value="RXW12499.1"/>
    <property type="molecule type" value="Genomic_DNA"/>
</dbReference>
<dbReference type="AlphaFoldDB" id="A0A4Q2D0V5"/>
<organism evidence="2 3">
    <name type="scientific">Candolleomyces aberdarensis</name>
    <dbReference type="NCBI Taxonomy" id="2316362"/>
    <lineage>
        <taxon>Eukaryota</taxon>
        <taxon>Fungi</taxon>
        <taxon>Dikarya</taxon>
        <taxon>Basidiomycota</taxon>
        <taxon>Agaricomycotina</taxon>
        <taxon>Agaricomycetes</taxon>
        <taxon>Agaricomycetidae</taxon>
        <taxon>Agaricales</taxon>
        <taxon>Agaricineae</taxon>
        <taxon>Psathyrellaceae</taxon>
        <taxon>Candolleomyces</taxon>
    </lineage>
</organism>
<gene>
    <name evidence="2" type="ORF">EST38_g13355</name>
</gene>
<feature type="region of interest" description="Disordered" evidence="1">
    <location>
        <begin position="15"/>
        <end position="217"/>
    </location>
</feature>
<accession>A0A4Q2D0V5</accession>
<evidence type="ECO:0000313" key="2">
    <source>
        <dbReference type="EMBL" id="RXW12499.1"/>
    </source>
</evidence>
<sequence length="248" mass="27167">MSSSSARITSYFSLLPVKQGENDSDMEVLSPSPCPCSSLPPPQMLYKEASGDEHKTTPILTKRKGPESHETNELQPPRKLQHVKTTANLDDNKQDKETDPECHTPSNASKDGSNMDMNLDDQANTHIGHRFTFTPPFTQSGNSDNNARQAKSPSLFSEIDDSDPEEYQTDQKTSPLTNLNKTPVTRNLSPHQKTPTSTAILSPPPNSPPPPHKGFPPIHGVTAKSLTDAITTNTKKVWSTINVTSMLL</sequence>
<comment type="caution">
    <text evidence="2">The sequence shown here is derived from an EMBL/GenBank/DDBJ whole genome shotgun (WGS) entry which is preliminary data.</text>
</comment>
<feature type="compositionally biased region" description="Acidic residues" evidence="1">
    <location>
        <begin position="158"/>
        <end position="168"/>
    </location>
</feature>
<evidence type="ECO:0000313" key="3">
    <source>
        <dbReference type="Proteomes" id="UP000290288"/>
    </source>
</evidence>
<feature type="compositionally biased region" description="Pro residues" evidence="1">
    <location>
        <begin position="32"/>
        <end position="43"/>
    </location>
</feature>
<evidence type="ECO:0000256" key="1">
    <source>
        <dbReference type="SAM" id="MobiDB-lite"/>
    </source>
</evidence>
<feature type="compositionally biased region" description="Polar residues" evidence="1">
    <location>
        <begin position="104"/>
        <end position="125"/>
    </location>
</feature>
<reference evidence="2 3" key="1">
    <citation type="submission" date="2019-01" db="EMBL/GenBank/DDBJ databases">
        <title>Draft genome sequence of Psathyrella aberdarensis IHI B618.</title>
        <authorList>
            <person name="Buettner E."/>
            <person name="Kellner H."/>
        </authorList>
    </citation>
    <scope>NUCLEOTIDE SEQUENCE [LARGE SCALE GENOMIC DNA]</scope>
    <source>
        <strain evidence="2 3">IHI B618</strain>
    </source>
</reference>